<dbReference type="EMBL" id="JAZGQO010000009">
    <property type="protein sequence ID" value="KAK6178195.1"/>
    <property type="molecule type" value="Genomic_DNA"/>
</dbReference>
<feature type="compositionally biased region" description="Polar residues" evidence="1">
    <location>
        <begin position="55"/>
        <end position="64"/>
    </location>
</feature>
<gene>
    <name evidence="2" type="ORF">SNE40_013005</name>
</gene>
<comment type="caution">
    <text evidence="2">The sequence shown here is derived from an EMBL/GenBank/DDBJ whole genome shotgun (WGS) entry which is preliminary data.</text>
</comment>
<dbReference type="AlphaFoldDB" id="A0AAN8JK26"/>
<evidence type="ECO:0000313" key="3">
    <source>
        <dbReference type="Proteomes" id="UP001347796"/>
    </source>
</evidence>
<reference evidence="2 3" key="1">
    <citation type="submission" date="2024-01" db="EMBL/GenBank/DDBJ databases">
        <title>The genome of the rayed Mediterranean limpet Patella caerulea (Linnaeus, 1758).</title>
        <authorList>
            <person name="Anh-Thu Weber A."/>
            <person name="Halstead-Nussloch G."/>
        </authorList>
    </citation>
    <scope>NUCLEOTIDE SEQUENCE [LARGE SCALE GENOMIC DNA]</scope>
    <source>
        <strain evidence="2">AATW-2023a</strain>
        <tissue evidence="2">Whole specimen</tissue>
    </source>
</reference>
<accession>A0AAN8JK26</accession>
<evidence type="ECO:0000313" key="2">
    <source>
        <dbReference type="EMBL" id="KAK6178195.1"/>
    </source>
</evidence>
<feature type="region of interest" description="Disordered" evidence="1">
    <location>
        <begin position="51"/>
        <end position="79"/>
    </location>
</feature>
<dbReference type="Proteomes" id="UP001347796">
    <property type="component" value="Unassembled WGS sequence"/>
</dbReference>
<evidence type="ECO:0000256" key="1">
    <source>
        <dbReference type="SAM" id="MobiDB-lite"/>
    </source>
</evidence>
<sequence>MNLRKTDLPPPDAMPIRIKPKGLDNKRQWYLYDEIRQFVKEELQDIVTPLHFQPKNPQATPSSDTEIEEHLPVSKRARN</sequence>
<name>A0AAN8JK26_PATCE</name>
<organism evidence="2 3">
    <name type="scientific">Patella caerulea</name>
    <name type="common">Rayed Mediterranean limpet</name>
    <dbReference type="NCBI Taxonomy" id="87958"/>
    <lineage>
        <taxon>Eukaryota</taxon>
        <taxon>Metazoa</taxon>
        <taxon>Spiralia</taxon>
        <taxon>Lophotrochozoa</taxon>
        <taxon>Mollusca</taxon>
        <taxon>Gastropoda</taxon>
        <taxon>Patellogastropoda</taxon>
        <taxon>Patelloidea</taxon>
        <taxon>Patellidae</taxon>
        <taxon>Patella</taxon>
    </lineage>
</organism>
<keyword evidence="3" id="KW-1185">Reference proteome</keyword>
<protein>
    <submittedName>
        <fullName evidence="2">Uncharacterized protein</fullName>
    </submittedName>
</protein>
<proteinExistence type="predicted"/>